<dbReference type="InterPro" id="IPR050767">
    <property type="entry name" value="Sel1_AlgK"/>
</dbReference>
<dbReference type="SUPFAM" id="SSF81901">
    <property type="entry name" value="HCP-like"/>
    <property type="match status" value="1"/>
</dbReference>
<dbReference type="AlphaFoldDB" id="A0A1G6HPZ9"/>
<organism evidence="1 2">
    <name type="scientific">Succiniclasticum ruminis</name>
    <dbReference type="NCBI Taxonomy" id="40841"/>
    <lineage>
        <taxon>Bacteria</taxon>
        <taxon>Bacillati</taxon>
        <taxon>Bacillota</taxon>
        <taxon>Negativicutes</taxon>
        <taxon>Acidaminococcales</taxon>
        <taxon>Acidaminococcaceae</taxon>
        <taxon>Succiniclasticum</taxon>
    </lineage>
</organism>
<dbReference type="PANTHER" id="PTHR11102:SF160">
    <property type="entry name" value="ERAD-ASSOCIATED E3 UBIQUITIN-PROTEIN LIGASE COMPONENT HRD3"/>
    <property type="match status" value="1"/>
</dbReference>
<gene>
    <name evidence="1" type="ORF">SAMN04487864_101156</name>
</gene>
<evidence type="ECO:0000313" key="1">
    <source>
        <dbReference type="EMBL" id="SDB96312.1"/>
    </source>
</evidence>
<protein>
    <submittedName>
        <fullName evidence="1">TPR repeat</fullName>
    </submittedName>
</protein>
<dbReference type="Gene3D" id="1.25.40.10">
    <property type="entry name" value="Tetratricopeptide repeat domain"/>
    <property type="match status" value="2"/>
</dbReference>
<dbReference type="SMART" id="SM00671">
    <property type="entry name" value="SEL1"/>
    <property type="match status" value="2"/>
</dbReference>
<reference evidence="2" key="1">
    <citation type="submission" date="2016-10" db="EMBL/GenBank/DDBJ databases">
        <authorList>
            <person name="Varghese N."/>
            <person name="Submissions S."/>
        </authorList>
    </citation>
    <scope>NUCLEOTIDE SEQUENCE [LARGE SCALE GENOMIC DNA]</scope>
    <source>
        <strain evidence="2">DSM 11005</strain>
    </source>
</reference>
<dbReference type="RefSeq" id="WP_093728933.1">
    <property type="nucleotide sequence ID" value="NZ_FMYW01000001.1"/>
</dbReference>
<dbReference type="OrthoDB" id="7056571at2"/>
<name>A0A1G6HPZ9_9FIRM</name>
<dbReference type="Proteomes" id="UP000198943">
    <property type="component" value="Unassembled WGS sequence"/>
</dbReference>
<evidence type="ECO:0000313" key="2">
    <source>
        <dbReference type="Proteomes" id="UP000198943"/>
    </source>
</evidence>
<dbReference type="InterPro" id="IPR011990">
    <property type="entry name" value="TPR-like_helical_dom_sf"/>
</dbReference>
<keyword evidence="2" id="KW-1185">Reference proteome</keyword>
<accession>A0A1G6HPZ9</accession>
<proteinExistence type="predicted"/>
<dbReference type="InterPro" id="IPR006597">
    <property type="entry name" value="Sel1-like"/>
</dbReference>
<dbReference type="EMBL" id="FMYW01000001">
    <property type="protein sequence ID" value="SDB96312.1"/>
    <property type="molecule type" value="Genomic_DNA"/>
</dbReference>
<dbReference type="Pfam" id="PF08238">
    <property type="entry name" value="Sel1"/>
    <property type="match status" value="4"/>
</dbReference>
<sequence length="277" mass="32426">MKSNWRLEPILAFELETRTGHIWRIKENGEPDRIVQYRQDVAFKDVDTEKYWADAVYWYKKAALQYDPLAVQMLQCIAEFNAMERKALAGDADAQYYLSCYYFYGYGTYVNPRQGAKWLHHAARCNNRAAIRSIEEWNKEEDFVQAVGDPDFFVKPYFVPEYCKELNMTARHGKIKEDMLSHAHLGELWKKVSKLDFDGTEFEAITGDPEAQYQLAWLYDWGIGVKQDMKEAIKWFVESAFNQYAPAQTELGILYQYGLMATAYRLEVFDGNVQPPF</sequence>
<dbReference type="PANTHER" id="PTHR11102">
    <property type="entry name" value="SEL-1-LIKE PROTEIN"/>
    <property type="match status" value="1"/>
</dbReference>